<evidence type="ECO:0000313" key="2">
    <source>
        <dbReference type="Proteomes" id="UP001501221"/>
    </source>
</evidence>
<name>A0ABN0T3P7_9GAMM</name>
<dbReference type="EMBL" id="BAAAFM010000008">
    <property type="protein sequence ID" value="GAA0211313.1"/>
    <property type="molecule type" value="Genomic_DNA"/>
</dbReference>
<dbReference type="Proteomes" id="UP001501221">
    <property type="component" value="Unassembled WGS sequence"/>
</dbReference>
<sequence length="174" mass="19495">MPVDDQRVASEDGSVCKKSAPFKTERYVGYSYATGGSCNLWKGRLYNDSNYTIKCDNFIGGVKANSLYALSKEITEVKNIGFMFGDLSFVCAEWELEPYVKSHFLQEGYQLLIKMSQGIHYIALKNTGSEGKHCLITNEHQSLIYDVAVAAGEHSSWLKAPDTDYFTRCSELSL</sequence>
<reference evidence="1 2" key="1">
    <citation type="journal article" date="2019" name="Int. J. Syst. Evol. Microbiol.">
        <title>The Global Catalogue of Microorganisms (GCM) 10K type strain sequencing project: providing services to taxonomists for standard genome sequencing and annotation.</title>
        <authorList>
            <consortium name="The Broad Institute Genomics Platform"/>
            <consortium name="The Broad Institute Genome Sequencing Center for Infectious Disease"/>
            <person name="Wu L."/>
            <person name="Ma J."/>
        </authorList>
    </citation>
    <scope>NUCLEOTIDE SEQUENCE [LARGE SCALE GENOMIC DNA]</scope>
    <source>
        <strain evidence="1 2">JCM 16211</strain>
    </source>
</reference>
<evidence type="ECO:0000313" key="1">
    <source>
        <dbReference type="EMBL" id="GAA0211313.1"/>
    </source>
</evidence>
<organism evidence="1 2">
    <name type="scientific">Kangiella japonica</name>
    <dbReference type="NCBI Taxonomy" id="647384"/>
    <lineage>
        <taxon>Bacteria</taxon>
        <taxon>Pseudomonadati</taxon>
        <taxon>Pseudomonadota</taxon>
        <taxon>Gammaproteobacteria</taxon>
        <taxon>Kangiellales</taxon>
        <taxon>Kangiellaceae</taxon>
        <taxon>Kangiella</taxon>
    </lineage>
</organism>
<gene>
    <name evidence="1" type="ORF">GCM10009123_18090</name>
</gene>
<proteinExistence type="predicted"/>
<comment type="caution">
    <text evidence="1">The sequence shown here is derived from an EMBL/GenBank/DDBJ whole genome shotgun (WGS) entry which is preliminary data.</text>
</comment>
<protein>
    <submittedName>
        <fullName evidence="1">Uncharacterized protein</fullName>
    </submittedName>
</protein>
<keyword evidence="2" id="KW-1185">Reference proteome</keyword>
<accession>A0ABN0T3P7</accession>